<evidence type="ECO:0000256" key="6">
    <source>
        <dbReference type="ARBA" id="ARBA00023163"/>
    </source>
</evidence>
<evidence type="ECO:0000313" key="11">
    <source>
        <dbReference type="Proteomes" id="UP000799778"/>
    </source>
</evidence>
<dbReference type="CDD" id="cd00067">
    <property type="entry name" value="GAL4"/>
    <property type="match status" value="1"/>
</dbReference>
<dbReference type="Proteomes" id="UP000799778">
    <property type="component" value="Unassembled WGS sequence"/>
</dbReference>
<dbReference type="GO" id="GO:0006351">
    <property type="term" value="P:DNA-templated transcription"/>
    <property type="evidence" value="ECO:0007669"/>
    <property type="project" value="InterPro"/>
</dbReference>
<dbReference type="Pfam" id="PF00172">
    <property type="entry name" value="Zn_clus"/>
    <property type="match status" value="1"/>
</dbReference>
<dbReference type="GO" id="GO:0043565">
    <property type="term" value="F:sequence-specific DNA binding"/>
    <property type="evidence" value="ECO:0007669"/>
    <property type="project" value="TreeGrafter"/>
</dbReference>
<dbReference type="RefSeq" id="XP_033376886.1">
    <property type="nucleotide sequence ID" value="XM_033529717.1"/>
</dbReference>
<dbReference type="GO" id="GO:0008270">
    <property type="term" value="F:zinc ion binding"/>
    <property type="evidence" value="ECO:0007669"/>
    <property type="project" value="InterPro"/>
</dbReference>
<proteinExistence type="predicted"/>
<dbReference type="InterPro" id="IPR007219">
    <property type="entry name" value="XnlR_reg_dom"/>
</dbReference>
<evidence type="ECO:0000256" key="4">
    <source>
        <dbReference type="ARBA" id="ARBA00023015"/>
    </source>
</evidence>
<name>A0A6A5X6S1_9PLEO</name>
<dbReference type="GO" id="GO:0045944">
    <property type="term" value="P:positive regulation of transcription by RNA polymerase II"/>
    <property type="evidence" value="ECO:0007669"/>
    <property type="project" value="TreeGrafter"/>
</dbReference>
<evidence type="ECO:0000256" key="2">
    <source>
        <dbReference type="ARBA" id="ARBA00022723"/>
    </source>
</evidence>
<dbReference type="GO" id="GO:0005634">
    <property type="term" value="C:nucleus"/>
    <property type="evidence" value="ECO:0007669"/>
    <property type="project" value="UniProtKB-SubCell"/>
</dbReference>
<dbReference type="InterPro" id="IPR036864">
    <property type="entry name" value="Zn2-C6_fun-type_DNA-bd_sf"/>
</dbReference>
<feature type="compositionally biased region" description="Polar residues" evidence="8">
    <location>
        <begin position="98"/>
        <end position="110"/>
    </location>
</feature>
<sequence length="735" mass="82691">MSTTIPARSQAGRPLSLARGNITACVRCHQKKKRCDQKLPACGLCEAAGVPCSSYDRVAKRQVPRSYIFSLEERVAYLELKLRHSSIPFHDLEDERSTSPSTTQSVSGNHGVNAPEQLPNSCAQHLQTQREGVEAVTSLALDKLQAMAQPIPEREPHFSPLLFSKITQLAKNAMFTPALSIPSAVASTSSSDIIQDLENQPVNLPDEQATQKLVSAYFEFANNGMPLLHEPTFRDMLRRLYTEQEVSDSRATNGTGESSLSLFYAFEIFAIALLVLQKREPLKIPISMADRYHNVALRSLETIGLPSGIEGIRTLLLISQYTYHHPTLWSFWQTIGYALRLATEIGLHSDTPTAGVDALTLDNRRRIFWVAYTMEKNACIAFDLPSCLSDGAITAKFPSAAHDDCTRSDVLNIPDETRFSAKKLNIHLLQYRQIQSEMQSVLHDRPSPLCAQIDWGLWQRGMHDRIRIWYDNVPTGDGMTSYDRKDQENFELSFYRALFYLYKPSTNIPEPSESSWQIVADSTAQMIRLYKRFFDERRLTVYWQAIASLSSARTNLIFSWMKSPKVQEEITLKTLETHVHTCSSVLWGMVEHFPAFKGKRDTFDAISSAVLADISSNASADESPRHYYMGAGFHSLPADGNYVEAEVSGTDGQTPRQLPFEDDRIEANLHLPRAFEMQRAFLEDHPTSLQDQPQHDPDVLEVMSDSGHPGLSSASSFDWSLPAHTEHGFYTNSWS</sequence>
<feature type="region of interest" description="Disordered" evidence="8">
    <location>
        <begin position="91"/>
        <end position="114"/>
    </location>
</feature>
<dbReference type="CDD" id="cd12148">
    <property type="entry name" value="fungal_TF_MHR"/>
    <property type="match status" value="1"/>
</dbReference>
<dbReference type="OrthoDB" id="2399539at2759"/>
<dbReference type="Pfam" id="PF04082">
    <property type="entry name" value="Fungal_trans"/>
    <property type="match status" value="1"/>
</dbReference>
<keyword evidence="4" id="KW-0805">Transcription regulation</keyword>
<dbReference type="SMART" id="SM00066">
    <property type="entry name" value="GAL4"/>
    <property type="match status" value="1"/>
</dbReference>
<evidence type="ECO:0000259" key="9">
    <source>
        <dbReference type="PROSITE" id="PS50048"/>
    </source>
</evidence>
<keyword evidence="7" id="KW-0539">Nucleus</keyword>
<dbReference type="PANTHER" id="PTHR47782">
    <property type="entry name" value="ZN(II)2CYS6 TRANSCRIPTION FACTOR (EUROFUNG)-RELATED"/>
    <property type="match status" value="1"/>
</dbReference>
<evidence type="ECO:0000256" key="5">
    <source>
        <dbReference type="ARBA" id="ARBA00023125"/>
    </source>
</evidence>
<evidence type="ECO:0000256" key="8">
    <source>
        <dbReference type="SAM" id="MobiDB-lite"/>
    </source>
</evidence>
<keyword evidence="3" id="KW-0862">Zinc</keyword>
<evidence type="ECO:0000256" key="3">
    <source>
        <dbReference type="ARBA" id="ARBA00022833"/>
    </source>
</evidence>
<evidence type="ECO:0000256" key="7">
    <source>
        <dbReference type="ARBA" id="ARBA00023242"/>
    </source>
</evidence>
<feature type="domain" description="Zn(2)-C6 fungal-type" evidence="9">
    <location>
        <begin position="24"/>
        <end position="54"/>
    </location>
</feature>
<organism evidence="10 11">
    <name type="scientific">Aaosphaeria arxii CBS 175.79</name>
    <dbReference type="NCBI Taxonomy" id="1450172"/>
    <lineage>
        <taxon>Eukaryota</taxon>
        <taxon>Fungi</taxon>
        <taxon>Dikarya</taxon>
        <taxon>Ascomycota</taxon>
        <taxon>Pezizomycotina</taxon>
        <taxon>Dothideomycetes</taxon>
        <taxon>Pleosporomycetidae</taxon>
        <taxon>Pleosporales</taxon>
        <taxon>Pleosporales incertae sedis</taxon>
        <taxon>Aaosphaeria</taxon>
    </lineage>
</organism>
<comment type="subcellular location">
    <subcellularLocation>
        <location evidence="1">Nucleus</location>
    </subcellularLocation>
</comment>
<evidence type="ECO:0000313" key="10">
    <source>
        <dbReference type="EMBL" id="KAF2008547.1"/>
    </source>
</evidence>
<dbReference type="GeneID" id="54287114"/>
<dbReference type="SUPFAM" id="SSF57701">
    <property type="entry name" value="Zn2/Cys6 DNA-binding domain"/>
    <property type="match status" value="1"/>
</dbReference>
<dbReference type="SMART" id="SM00906">
    <property type="entry name" value="Fungal_trans"/>
    <property type="match status" value="1"/>
</dbReference>
<keyword evidence="11" id="KW-1185">Reference proteome</keyword>
<dbReference type="InterPro" id="IPR052202">
    <property type="entry name" value="Yeast_MetPath_Reg"/>
</dbReference>
<dbReference type="CDD" id="cd14723">
    <property type="entry name" value="ZIP_Ppr1"/>
    <property type="match status" value="1"/>
</dbReference>
<dbReference type="PROSITE" id="PS50048">
    <property type="entry name" value="ZN2_CY6_FUNGAL_2"/>
    <property type="match status" value="1"/>
</dbReference>
<evidence type="ECO:0000256" key="1">
    <source>
        <dbReference type="ARBA" id="ARBA00004123"/>
    </source>
</evidence>
<dbReference type="Gene3D" id="4.10.240.10">
    <property type="entry name" value="Zn(2)-C6 fungal-type DNA-binding domain"/>
    <property type="match status" value="1"/>
</dbReference>
<dbReference type="AlphaFoldDB" id="A0A6A5X6S1"/>
<gene>
    <name evidence="10" type="ORF">BU24DRAFT_429382</name>
</gene>
<dbReference type="EMBL" id="ML978083">
    <property type="protein sequence ID" value="KAF2008547.1"/>
    <property type="molecule type" value="Genomic_DNA"/>
</dbReference>
<dbReference type="PANTHER" id="PTHR47782:SF1">
    <property type="entry name" value="PYRIMIDINE PATHWAY REGULATORY PROTEIN 1"/>
    <property type="match status" value="1"/>
</dbReference>
<keyword evidence="2" id="KW-0479">Metal-binding</keyword>
<accession>A0A6A5X6S1</accession>
<keyword evidence="5" id="KW-0238">DNA-binding</keyword>
<keyword evidence="6" id="KW-0804">Transcription</keyword>
<dbReference type="PROSITE" id="PS00463">
    <property type="entry name" value="ZN2_CY6_FUNGAL_1"/>
    <property type="match status" value="1"/>
</dbReference>
<dbReference type="GO" id="GO:0000981">
    <property type="term" value="F:DNA-binding transcription factor activity, RNA polymerase II-specific"/>
    <property type="evidence" value="ECO:0007669"/>
    <property type="project" value="InterPro"/>
</dbReference>
<protein>
    <recommendedName>
        <fullName evidence="9">Zn(2)-C6 fungal-type domain-containing protein</fullName>
    </recommendedName>
</protein>
<dbReference type="InterPro" id="IPR001138">
    <property type="entry name" value="Zn2Cys6_DnaBD"/>
</dbReference>
<reference evidence="10" key="1">
    <citation type="journal article" date="2020" name="Stud. Mycol.">
        <title>101 Dothideomycetes genomes: a test case for predicting lifestyles and emergence of pathogens.</title>
        <authorList>
            <person name="Haridas S."/>
            <person name="Albert R."/>
            <person name="Binder M."/>
            <person name="Bloem J."/>
            <person name="Labutti K."/>
            <person name="Salamov A."/>
            <person name="Andreopoulos B."/>
            <person name="Baker S."/>
            <person name="Barry K."/>
            <person name="Bills G."/>
            <person name="Bluhm B."/>
            <person name="Cannon C."/>
            <person name="Castanera R."/>
            <person name="Culley D."/>
            <person name="Daum C."/>
            <person name="Ezra D."/>
            <person name="Gonzalez J."/>
            <person name="Henrissat B."/>
            <person name="Kuo A."/>
            <person name="Liang C."/>
            <person name="Lipzen A."/>
            <person name="Lutzoni F."/>
            <person name="Magnuson J."/>
            <person name="Mondo S."/>
            <person name="Nolan M."/>
            <person name="Ohm R."/>
            <person name="Pangilinan J."/>
            <person name="Park H.-J."/>
            <person name="Ramirez L."/>
            <person name="Alfaro M."/>
            <person name="Sun H."/>
            <person name="Tritt A."/>
            <person name="Yoshinaga Y."/>
            <person name="Zwiers L.-H."/>
            <person name="Turgeon B."/>
            <person name="Goodwin S."/>
            <person name="Spatafora J."/>
            <person name="Crous P."/>
            <person name="Grigoriev I."/>
        </authorList>
    </citation>
    <scope>NUCLEOTIDE SEQUENCE</scope>
    <source>
        <strain evidence="10">CBS 175.79</strain>
    </source>
</reference>